<evidence type="ECO:0000256" key="8">
    <source>
        <dbReference type="ARBA" id="ARBA00060041"/>
    </source>
</evidence>
<feature type="transmembrane region" description="Helical" evidence="10">
    <location>
        <begin position="93"/>
        <end position="115"/>
    </location>
</feature>
<keyword evidence="4 10" id="KW-0133">Cell shape</keyword>
<feature type="transmembrane region" description="Helical" evidence="10">
    <location>
        <begin position="309"/>
        <end position="328"/>
    </location>
</feature>
<dbReference type="PANTHER" id="PTHR47019:SF1">
    <property type="entry name" value="LIPID II FLIPPASE MURJ"/>
    <property type="match status" value="1"/>
</dbReference>
<keyword evidence="7 10" id="KW-0472">Membrane</keyword>
<evidence type="ECO:0000256" key="10">
    <source>
        <dbReference type="HAMAP-Rule" id="MF_02078"/>
    </source>
</evidence>
<dbReference type="GO" id="GO:0015648">
    <property type="term" value="F:lipid-linked peptidoglycan transporter activity"/>
    <property type="evidence" value="ECO:0007669"/>
    <property type="project" value="UniProtKB-UniRule"/>
</dbReference>
<reference evidence="12 13" key="1">
    <citation type="submission" date="2018-03" db="EMBL/GenBank/DDBJ databases">
        <title>Rhodobacter veldkampii.</title>
        <authorList>
            <person name="Meyer T.E."/>
            <person name="Miller S."/>
            <person name="Lodha T."/>
            <person name="Gandham S."/>
            <person name="Chintalapati S."/>
            <person name="Chintalapati V.R."/>
        </authorList>
    </citation>
    <scope>NUCLEOTIDE SEQUENCE [LARGE SCALE GENOMIC DNA]</scope>
    <source>
        <strain evidence="12 13">DSM 11550</strain>
    </source>
</reference>
<keyword evidence="13" id="KW-1185">Reference proteome</keyword>
<feature type="transmembrane region" description="Helical" evidence="10">
    <location>
        <begin position="229"/>
        <end position="249"/>
    </location>
</feature>
<feature type="transmembrane region" description="Helical" evidence="10">
    <location>
        <begin position="269"/>
        <end position="288"/>
    </location>
</feature>
<evidence type="ECO:0000256" key="11">
    <source>
        <dbReference type="PIRNR" id="PIRNR002869"/>
    </source>
</evidence>
<accession>A0A2T4JEL3</accession>
<protein>
    <recommendedName>
        <fullName evidence="10">Probable lipid II flippase MurJ</fullName>
    </recommendedName>
</protein>
<proteinExistence type="inferred from homology"/>
<feature type="transmembrane region" description="Helical" evidence="10">
    <location>
        <begin position="127"/>
        <end position="147"/>
    </location>
</feature>
<dbReference type="GO" id="GO:0034204">
    <property type="term" value="P:lipid translocation"/>
    <property type="evidence" value="ECO:0007669"/>
    <property type="project" value="TreeGrafter"/>
</dbReference>
<comment type="subcellular location">
    <subcellularLocation>
        <location evidence="10">Cell inner membrane</location>
        <topology evidence="10">Multi-pass membrane protein</topology>
    </subcellularLocation>
    <subcellularLocation>
        <location evidence="1">Cell membrane</location>
        <topology evidence="1">Multi-pass membrane protein</topology>
    </subcellularLocation>
</comment>
<dbReference type="Pfam" id="PF03023">
    <property type="entry name" value="MurJ"/>
    <property type="match status" value="1"/>
</dbReference>
<dbReference type="RefSeq" id="WP_107325811.1">
    <property type="nucleotide sequence ID" value="NZ_NHSP01000018.1"/>
</dbReference>
<dbReference type="GO" id="GO:0005886">
    <property type="term" value="C:plasma membrane"/>
    <property type="evidence" value="ECO:0007669"/>
    <property type="project" value="UniProtKB-SubCell"/>
</dbReference>
<evidence type="ECO:0000256" key="4">
    <source>
        <dbReference type="ARBA" id="ARBA00022960"/>
    </source>
</evidence>
<keyword evidence="10 11" id="KW-0813">Transport</keyword>
<feature type="transmembrane region" description="Helical" evidence="10">
    <location>
        <begin position="159"/>
        <end position="177"/>
    </location>
</feature>
<dbReference type="PRINTS" id="PR01806">
    <property type="entry name" value="VIRFACTRMVIN"/>
</dbReference>
<keyword evidence="10" id="KW-0997">Cell inner membrane</keyword>
<evidence type="ECO:0000256" key="7">
    <source>
        <dbReference type="ARBA" id="ARBA00023136"/>
    </source>
</evidence>
<dbReference type="PIRSF" id="PIRSF002869">
    <property type="entry name" value="MviN"/>
    <property type="match status" value="1"/>
</dbReference>
<name>A0A2T4JEL3_9RHOB</name>
<dbReference type="AlphaFoldDB" id="A0A2T4JEL3"/>
<feature type="transmembrane region" description="Helical" evidence="10">
    <location>
        <begin position="348"/>
        <end position="370"/>
    </location>
</feature>
<evidence type="ECO:0000313" key="13">
    <source>
        <dbReference type="Proteomes" id="UP000241899"/>
    </source>
</evidence>
<dbReference type="GO" id="GO:0009252">
    <property type="term" value="P:peptidoglycan biosynthetic process"/>
    <property type="evidence" value="ECO:0007669"/>
    <property type="project" value="UniProtKB-UniRule"/>
</dbReference>
<dbReference type="UniPathway" id="UPA00219"/>
<comment type="similarity">
    <text evidence="9 10 11">Belongs to the MurJ/MviN family.</text>
</comment>
<evidence type="ECO:0000256" key="3">
    <source>
        <dbReference type="ARBA" id="ARBA00022692"/>
    </source>
</evidence>
<dbReference type="Proteomes" id="UP000241899">
    <property type="component" value="Unassembled WGS sequence"/>
</dbReference>
<organism evidence="12 13">
    <name type="scientific">Phaeovulum veldkampii DSM 11550</name>
    <dbReference type="NCBI Taxonomy" id="1185920"/>
    <lineage>
        <taxon>Bacteria</taxon>
        <taxon>Pseudomonadati</taxon>
        <taxon>Pseudomonadota</taxon>
        <taxon>Alphaproteobacteria</taxon>
        <taxon>Rhodobacterales</taxon>
        <taxon>Paracoccaceae</taxon>
        <taxon>Phaeovulum</taxon>
    </lineage>
</organism>
<comment type="caution">
    <text evidence="12">The sequence shown here is derived from an EMBL/GenBank/DDBJ whole genome shotgun (WGS) entry which is preliminary data.</text>
</comment>
<feature type="transmembrane region" description="Helical" evidence="10">
    <location>
        <begin position="29"/>
        <end position="48"/>
    </location>
</feature>
<keyword evidence="5 10" id="KW-0573">Peptidoglycan synthesis</keyword>
<feature type="transmembrane region" description="Helical" evidence="10">
    <location>
        <begin position="189"/>
        <end position="208"/>
    </location>
</feature>
<feature type="transmembrane region" description="Helical" evidence="10">
    <location>
        <begin position="382"/>
        <end position="400"/>
    </location>
</feature>
<dbReference type="EMBL" id="PZKF01000037">
    <property type="protein sequence ID" value="PTE16248.1"/>
    <property type="molecule type" value="Genomic_DNA"/>
</dbReference>
<feature type="transmembrane region" description="Helical" evidence="10">
    <location>
        <begin position="448"/>
        <end position="471"/>
    </location>
</feature>
<evidence type="ECO:0000256" key="5">
    <source>
        <dbReference type="ARBA" id="ARBA00022984"/>
    </source>
</evidence>
<evidence type="ECO:0000256" key="6">
    <source>
        <dbReference type="ARBA" id="ARBA00022989"/>
    </source>
</evidence>
<dbReference type="InterPro" id="IPR051050">
    <property type="entry name" value="Lipid_II_flippase_MurJ/MviN"/>
</dbReference>
<comment type="pathway">
    <text evidence="10">Cell wall biogenesis; peptidoglycan biosynthesis.</text>
</comment>
<feature type="transmembrane region" description="Helical" evidence="10">
    <location>
        <begin position="477"/>
        <end position="503"/>
    </location>
</feature>
<dbReference type="NCBIfam" id="TIGR01695">
    <property type="entry name" value="murJ_mviN"/>
    <property type="match status" value="1"/>
</dbReference>
<keyword evidence="6 10" id="KW-1133">Transmembrane helix</keyword>
<dbReference type="PANTHER" id="PTHR47019">
    <property type="entry name" value="LIPID II FLIPPASE MURJ"/>
    <property type="match status" value="1"/>
</dbReference>
<dbReference type="OrthoDB" id="9816572at2"/>
<gene>
    <name evidence="12" type="primary">mviN</name>
    <name evidence="10" type="synonym">murJ</name>
    <name evidence="12" type="ORF">C5F46_13185</name>
</gene>
<dbReference type="CDD" id="cd13123">
    <property type="entry name" value="MATE_MurJ_like"/>
    <property type="match status" value="1"/>
</dbReference>
<evidence type="ECO:0000313" key="12">
    <source>
        <dbReference type="EMBL" id="PTE16248.1"/>
    </source>
</evidence>
<sequence length="515" mass="55057">MQPIRLVKGFVTVGGWTLLSRVAGFARDILMAAYLGAGPVAEAFLVAFSLPNMFRRFFAEGAFNMAFVPMFAKKYESGDDPEGFARDAYWGMVGVLVLFTLAGMAAMPWLVLAMAAGFADDQRFDLAVVYGTIAFPYILFISLTALLSGMLNAAGRFMATAAAPILLNAVFVAAMPLADWMGWPMGRTLAWAVPVAGVVQLATIWWAVRRAGFRLPFRWPRLTPELKRLAVIAAPAVLAGGVVQINLIVGRQVASFTEGAVAWLSYADRLYQLPLGVVGIAIGVVLLPDLSRRLRAGDAAGGQASFNRGAEFALMLTVPAAVALVLIARPLVEVLFQRGAFGPDDTAATALALAAYGLGLPAFVLHKVLQPLFYAREDTRRPFYYAVVSMVVNAVLAVGLMPLIGFMAAALATTLSAWAMVAQLWWGSRGMGEAAHLDARFRARIWRIVLAAAGMGAALWLAADALAPMLAQGGLRYAALGALVALGIGVYFALGLLIGAFHLSDFRSALRRRRP</sequence>
<dbReference type="GO" id="GO:0008360">
    <property type="term" value="P:regulation of cell shape"/>
    <property type="evidence" value="ECO:0007669"/>
    <property type="project" value="UniProtKB-UniRule"/>
</dbReference>
<dbReference type="InterPro" id="IPR004268">
    <property type="entry name" value="MurJ"/>
</dbReference>
<dbReference type="GO" id="GO:0071555">
    <property type="term" value="P:cell wall organization"/>
    <property type="evidence" value="ECO:0007669"/>
    <property type="project" value="UniProtKB-UniRule"/>
</dbReference>
<feature type="transmembrane region" description="Helical" evidence="10">
    <location>
        <begin position="406"/>
        <end position="427"/>
    </location>
</feature>
<dbReference type="HAMAP" id="MF_02078">
    <property type="entry name" value="MurJ_MviN"/>
    <property type="match status" value="1"/>
</dbReference>
<evidence type="ECO:0000256" key="9">
    <source>
        <dbReference type="ARBA" id="ARBA00061532"/>
    </source>
</evidence>
<evidence type="ECO:0000256" key="1">
    <source>
        <dbReference type="ARBA" id="ARBA00004651"/>
    </source>
</evidence>
<evidence type="ECO:0000256" key="2">
    <source>
        <dbReference type="ARBA" id="ARBA00022475"/>
    </source>
</evidence>
<comment type="function">
    <text evidence="8 10 11">Involved in peptidoglycan biosynthesis. Transports lipid-linked peptidoglycan precursors from the inner to the outer leaflet of the cytoplasmic membrane.</text>
</comment>
<keyword evidence="3 10" id="KW-0812">Transmembrane</keyword>
<keyword evidence="2 10" id="KW-1003">Cell membrane</keyword>
<keyword evidence="10 11" id="KW-0961">Cell wall biogenesis/degradation</keyword>